<gene>
    <name evidence="3" type="ORF">OI25_3029</name>
</gene>
<dbReference type="GeneID" id="66516954"/>
<dbReference type="AlphaFoldDB" id="A0AAU8T2P9"/>
<dbReference type="RefSeq" id="WP_046568731.1">
    <property type="nucleotide sequence ID" value="NZ_CP010026.1"/>
</dbReference>
<name>A0AAU8T2P9_9BURK</name>
<dbReference type="KEGG" id="bfn:OI25_3029"/>
<dbReference type="Gene3D" id="3.10.450.50">
    <property type="match status" value="1"/>
</dbReference>
<dbReference type="PANTHER" id="PTHR41534">
    <property type="entry name" value="BLR3401 PROTEIN"/>
    <property type="match status" value="1"/>
</dbReference>
<dbReference type="InterPro" id="IPR000391">
    <property type="entry name" value="Rng_hydr_dOase-bsu"/>
</dbReference>
<proteinExistence type="inferred from homology"/>
<reference evidence="3 4" key="1">
    <citation type="journal article" date="2015" name="Genome Announc.">
        <title>Complete genome sequences for 59 burkholderia isolates, both pathogenic and near neighbor.</title>
        <authorList>
            <person name="Johnson S.L."/>
            <person name="Bishop-Lilly K.A."/>
            <person name="Ladner J.T."/>
            <person name="Daligault H.E."/>
            <person name="Davenport K.W."/>
            <person name="Jaissle J."/>
            <person name="Frey K.G."/>
            <person name="Koroleva G.I."/>
            <person name="Bruce D.C."/>
            <person name="Coyne S.R."/>
            <person name="Broomall S.M."/>
            <person name="Li P.E."/>
            <person name="Teshima H."/>
            <person name="Gibbons H.S."/>
            <person name="Palacios G.F."/>
            <person name="Rosenzweig C.N."/>
            <person name="Redden C.L."/>
            <person name="Xu Y."/>
            <person name="Minogue T.D."/>
            <person name="Chain P.S."/>
        </authorList>
    </citation>
    <scope>NUCLEOTIDE SEQUENCE [LARGE SCALE GENOMIC DNA]</scope>
    <source>
        <strain evidence="3 4">ATCC BAA-463</strain>
    </source>
</reference>
<dbReference type="SUPFAM" id="SSF54427">
    <property type="entry name" value="NTF2-like"/>
    <property type="match status" value="1"/>
</dbReference>
<dbReference type="GO" id="GO:0019380">
    <property type="term" value="P:3-phenylpropionate catabolic process"/>
    <property type="evidence" value="ECO:0007669"/>
    <property type="project" value="TreeGrafter"/>
</dbReference>
<organism evidence="3 4">
    <name type="scientific">Paraburkholderia fungorum</name>
    <dbReference type="NCBI Taxonomy" id="134537"/>
    <lineage>
        <taxon>Bacteria</taxon>
        <taxon>Pseudomonadati</taxon>
        <taxon>Pseudomonadota</taxon>
        <taxon>Betaproteobacteria</taxon>
        <taxon>Burkholderiales</taxon>
        <taxon>Burkholderiaceae</taxon>
        <taxon>Paraburkholderia</taxon>
    </lineage>
</organism>
<evidence type="ECO:0000256" key="1">
    <source>
        <dbReference type="ARBA" id="ARBA00009570"/>
    </source>
</evidence>
<accession>A0AAU8T2P9</accession>
<sequence>MEINDERIERECIGFLYREAELLDGWQFRDWLSLIASDIDYRAPVRTTRYLDAGSGFSHKAFYLKEDYDSLKMRVSRLDSEFAWAENPRTRTRRLVSNIRVGVDGNVDSHTDERLVASNMAVYCYRGDAPHPMILTCERKDILRRVDGRWNLARRIALLDTTVLGLESLSIFL</sequence>
<comment type="similarity">
    <text evidence="1">Belongs to the bacterial ring-hydroxylating dioxygenase beta subunit family.</text>
</comment>
<evidence type="ECO:0000313" key="3">
    <source>
        <dbReference type="EMBL" id="AJZ57997.1"/>
    </source>
</evidence>
<dbReference type="InterPro" id="IPR032710">
    <property type="entry name" value="NTF2-like_dom_sf"/>
</dbReference>
<dbReference type="Pfam" id="PF00866">
    <property type="entry name" value="Ring_hydroxyl_B"/>
    <property type="match status" value="1"/>
</dbReference>
<dbReference type="GO" id="GO:0016491">
    <property type="term" value="F:oxidoreductase activity"/>
    <property type="evidence" value="ECO:0007669"/>
    <property type="project" value="UniProtKB-KW"/>
</dbReference>
<dbReference type="PANTHER" id="PTHR41534:SF2">
    <property type="entry name" value="3-PHENYLPROPIONATE_CINNAMIC ACID DIOXYGENASE SUBUNIT BETA"/>
    <property type="match status" value="1"/>
</dbReference>
<evidence type="ECO:0000256" key="2">
    <source>
        <dbReference type="ARBA" id="ARBA00023002"/>
    </source>
</evidence>
<dbReference type="Proteomes" id="UP000032614">
    <property type="component" value="Chromosome 1"/>
</dbReference>
<evidence type="ECO:0000313" key="4">
    <source>
        <dbReference type="Proteomes" id="UP000032614"/>
    </source>
</evidence>
<dbReference type="EMBL" id="CP010026">
    <property type="protein sequence ID" value="AJZ57997.1"/>
    <property type="molecule type" value="Genomic_DNA"/>
</dbReference>
<keyword evidence="2" id="KW-0560">Oxidoreductase</keyword>
<dbReference type="CDD" id="cd00667">
    <property type="entry name" value="ring_hydroxylating_dioxygenases_beta"/>
    <property type="match status" value="1"/>
</dbReference>
<protein>
    <submittedName>
        <fullName evidence="3">Ring hydroxylating beta subunit</fullName>
    </submittedName>
</protein>